<accession>A0A0G0DXG5</accession>
<sequence length="221" mass="24944">MTEQKDQAGNSGYFGKDYFSAGNYFHGYESYGGRGFWASVLRSIEKYVPDSKQRKFLDVGSAFGFLLKHELGFQNVSVFGVDISKYALIKSKSVASGAGLVEVNIDKSVLPFPNNTFECVTALDVAEHLHDFDGAVKDFARVLKSNGILIIGTPVTDTWEGKIWDKYDQDKSHVSKPTREKLFNTLKQTGFEILESKYYFPLPWLKIPFPRTNMEVVARKI</sequence>
<gene>
    <name evidence="3" type="ORF">UR52_C0002G0070</name>
</gene>
<dbReference type="PANTHER" id="PTHR44068:SF11">
    <property type="entry name" value="GERANYL DIPHOSPHATE 2-C-METHYLTRANSFERASE"/>
    <property type="match status" value="1"/>
</dbReference>
<organism evidence="3 4">
    <name type="scientific">Candidatus Gottesmanbacteria bacterium GW2011_GWA1_34_13</name>
    <dbReference type="NCBI Taxonomy" id="1618434"/>
    <lineage>
        <taxon>Bacteria</taxon>
        <taxon>Candidatus Gottesmaniibacteriota</taxon>
    </lineage>
</organism>
<dbReference type="GO" id="GO:0008757">
    <property type="term" value="F:S-adenosylmethionine-dependent methyltransferase activity"/>
    <property type="evidence" value="ECO:0007669"/>
    <property type="project" value="InterPro"/>
</dbReference>
<keyword evidence="1 3" id="KW-0808">Transferase</keyword>
<evidence type="ECO:0000259" key="2">
    <source>
        <dbReference type="Pfam" id="PF08241"/>
    </source>
</evidence>
<dbReference type="Pfam" id="PF08241">
    <property type="entry name" value="Methyltransf_11"/>
    <property type="match status" value="1"/>
</dbReference>
<reference evidence="3 4" key="1">
    <citation type="journal article" date="2015" name="Nature">
        <title>rRNA introns, odd ribosomes, and small enigmatic genomes across a large radiation of phyla.</title>
        <authorList>
            <person name="Brown C.T."/>
            <person name="Hug L.A."/>
            <person name="Thomas B.C."/>
            <person name="Sharon I."/>
            <person name="Castelle C.J."/>
            <person name="Singh A."/>
            <person name="Wilkins M.J."/>
            <person name="Williams K.H."/>
            <person name="Banfield J.F."/>
        </authorList>
    </citation>
    <scope>NUCLEOTIDE SEQUENCE [LARGE SCALE GENOMIC DNA]</scope>
</reference>
<dbReference type="GO" id="GO:0032259">
    <property type="term" value="P:methylation"/>
    <property type="evidence" value="ECO:0007669"/>
    <property type="project" value="UniProtKB-KW"/>
</dbReference>
<keyword evidence="3" id="KW-0489">Methyltransferase</keyword>
<dbReference type="EMBL" id="LBPN01000002">
    <property type="protein sequence ID" value="KKP59842.1"/>
    <property type="molecule type" value="Genomic_DNA"/>
</dbReference>
<evidence type="ECO:0000256" key="1">
    <source>
        <dbReference type="ARBA" id="ARBA00022679"/>
    </source>
</evidence>
<dbReference type="Gene3D" id="3.40.50.150">
    <property type="entry name" value="Vaccinia Virus protein VP39"/>
    <property type="match status" value="1"/>
</dbReference>
<protein>
    <submittedName>
        <fullName evidence="3">Methyltransferase type 11</fullName>
    </submittedName>
</protein>
<dbReference type="InterPro" id="IPR050447">
    <property type="entry name" value="Erg6_SMT_methyltransf"/>
</dbReference>
<comment type="caution">
    <text evidence="3">The sequence shown here is derived from an EMBL/GenBank/DDBJ whole genome shotgun (WGS) entry which is preliminary data.</text>
</comment>
<dbReference type="InterPro" id="IPR013216">
    <property type="entry name" value="Methyltransf_11"/>
</dbReference>
<dbReference type="PANTHER" id="PTHR44068">
    <property type="entry name" value="ZGC:194242"/>
    <property type="match status" value="1"/>
</dbReference>
<dbReference type="Proteomes" id="UP000034176">
    <property type="component" value="Unassembled WGS sequence"/>
</dbReference>
<dbReference type="CDD" id="cd02440">
    <property type="entry name" value="AdoMet_MTases"/>
    <property type="match status" value="1"/>
</dbReference>
<evidence type="ECO:0000313" key="4">
    <source>
        <dbReference type="Proteomes" id="UP000034176"/>
    </source>
</evidence>
<dbReference type="AlphaFoldDB" id="A0A0G0DXG5"/>
<name>A0A0G0DXG5_9BACT</name>
<evidence type="ECO:0000313" key="3">
    <source>
        <dbReference type="EMBL" id="KKP59842.1"/>
    </source>
</evidence>
<dbReference type="STRING" id="1618434.UR52_C0002G0070"/>
<dbReference type="SUPFAM" id="SSF53335">
    <property type="entry name" value="S-adenosyl-L-methionine-dependent methyltransferases"/>
    <property type="match status" value="1"/>
</dbReference>
<dbReference type="InterPro" id="IPR029063">
    <property type="entry name" value="SAM-dependent_MTases_sf"/>
</dbReference>
<feature type="domain" description="Methyltransferase type 11" evidence="2">
    <location>
        <begin position="57"/>
        <end position="151"/>
    </location>
</feature>
<proteinExistence type="predicted"/>